<feature type="compositionally biased region" description="Basic and acidic residues" evidence="1">
    <location>
        <begin position="93"/>
        <end position="120"/>
    </location>
</feature>
<accession>A0AAD7GCX7</accession>
<dbReference type="EMBL" id="JARKIE010000129">
    <property type="protein sequence ID" value="KAJ7679681.1"/>
    <property type="molecule type" value="Genomic_DNA"/>
</dbReference>
<feature type="region of interest" description="Disordered" evidence="1">
    <location>
        <begin position="180"/>
        <end position="205"/>
    </location>
</feature>
<protein>
    <submittedName>
        <fullName evidence="2">Uncharacterized protein</fullName>
    </submittedName>
</protein>
<name>A0AAD7GCX7_MYCRO</name>
<feature type="compositionally biased region" description="Gly residues" evidence="1">
    <location>
        <begin position="121"/>
        <end position="131"/>
    </location>
</feature>
<comment type="caution">
    <text evidence="2">The sequence shown here is derived from an EMBL/GenBank/DDBJ whole genome shotgun (WGS) entry which is preliminary data.</text>
</comment>
<feature type="region of interest" description="Disordered" evidence="1">
    <location>
        <begin position="82"/>
        <end position="161"/>
    </location>
</feature>
<dbReference type="AlphaFoldDB" id="A0AAD7GCX7"/>
<feature type="compositionally biased region" description="Gly residues" evidence="1">
    <location>
        <begin position="82"/>
        <end position="92"/>
    </location>
</feature>
<evidence type="ECO:0000256" key="1">
    <source>
        <dbReference type="SAM" id="MobiDB-lite"/>
    </source>
</evidence>
<reference evidence="2" key="1">
    <citation type="submission" date="2023-03" db="EMBL/GenBank/DDBJ databases">
        <title>Massive genome expansion in bonnet fungi (Mycena s.s.) driven by repeated elements and novel gene families across ecological guilds.</title>
        <authorList>
            <consortium name="Lawrence Berkeley National Laboratory"/>
            <person name="Harder C.B."/>
            <person name="Miyauchi S."/>
            <person name="Viragh M."/>
            <person name="Kuo A."/>
            <person name="Thoen E."/>
            <person name="Andreopoulos B."/>
            <person name="Lu D."/>
            <person name="Skrede I."/>
            <person name="Drula E."/>
            <person name="Henrissat B."/>
            <person name="Morin E."/>
            <person name="Kohler A."/>
            <person name="Barry K."/>
            <person name="LaButti K."/>
            <person name="Morin E."/>
            <person name="Salamov A."/>
            <person name="Lipzen A."/>
            <person name="Mereny Z."/>
            <person name="Hegedus B."/>
            <person name="Baldrian P."/>
            <person name="Stursova M."/>
            <person name="Weitz H."/>
            <person name="Taylor A."/>
            <person name="Grigoriev I.V."/>
            <person name="Nagy L.G."/>
            <person name="Martin F."/>
            <person name="Kauserud H."/>
        </authorList>
    </citation>
    <scope>NUCLEOTIDE SEQUENCE</scope>
    <source>
        <strain evidence="2">CBHHK067</strain>
    </source>
</reference>
<keyword evidence="3" id="KW-1185">Reference proteome</keyword>
<organism evidence="2 3">
    <name type="scientific">Mycena rosella</name>
    <name type="common">Pink bonnet</name>
    <name type="synonym">Agaricus rosellus</name>
    <dbReference type="NCBI Taxonomy" id="1033263"/>
    <lineage>
        <taxon>Eukaryota</taxon>
        <taxon>Fungi</taxon>
        <taxon>Dikarya</taxon>
        <taxon>Basidiomycota</taxon>
        <taxon>Agaricomycotina</taxon>
        <taxon>Agaricomycetes</taxon>
        <taxon>Agaricomycetidae</taxon>
        <taxon>Agaricales</taxon>
        <taxon>Marasmiineae</taxon>
        <taxon>Mycenaceae</taxon>
        <taxon>Mycena</taxon>
    </lineage>
</organism>
<evidence type="ECO:0000313" key="2">
    <source>
        <dbReference type="EMBL" id="KAJ7679681.1"/>
    </source>
</evidence>
<feature type="compositionally biased region" description="Basic residues" evidence="1">
    <location>
        <begin position="182"/>
        <end position="195"/>
    </location>
</feature>
<gene>
    <name evidence="2" type="ORF">B0H17DRAFT_1139096</name>
</gene>
<feature type="compositionally biased region" description="Basic and acidic residues" evidence="1">
    <location>
        <begin position="132"/>
        <end position="144"/>
    </location>
</feature>
<proteinExistence type="predicted"/>
<dbReference type="Proteomes" id="UP001221757">
    <property type="component" value="Unassembled WGS sequence"/>
</dbReference>
<evidence type="ECO:0000313" key="3">
    <source>
        <dbReference type="Proteomes" id="UP001221757"/>
    </source>
</evidence>
<sequence length="267" mass="27155">MTAETVVKKMEVEVGEGLTKGLEIVEIVVGVVKSRGAAWAGKGSGRTVLITVEDSPMRLFATIERGRAGGGFATAVTTETGAAGGGGAGCGRGHSEDGGGGRCSEEGGVRSQDWGRRGRGENGCGGNGGGCRHGEGSRNWRNEDMGGDGSGWRGLRSGTGLEARPNDAGLIVVARGQTTLRGRGRRHKRNRRERSRRLDSGPVIGAPGYGGGAATGAMMGTAAIGAATGAKAGALPPRDNSVWTALKTESNCAEPPGISRTWLVSSL</sequence>